<keyword evidence="6" id="KW-0406">Ion transport</keyword>
<evidence type="ECO:0000256" key="1">
    <source>
        <dbReference type="ARBA" id="ARBA00004141"/>
    </source>
</evidence>
<organism evidence="9">
    <name type="scientific">marine sediment metagenome</name>
    <dbReference type="NCBI Taxonomy" id="412755"/>
    <lineage>
        <taxon>unclassified sequences</taxon>
        <taxon>metagenomes</taxon>
        <taxon>ecological metagenomes</taxon>
    </lineage>
</organism>
<reference evidence="9" key="1">
    <citation type="journal article" date="2015" name="Nature">
        <title>Complex archaea that bridge the gap between prokaryotes and eukaryotes.</title>
        <authorList>
            <person name="Spang A."/>
            <person name="Saw J.H."/>
            <person name="Jorgensen S.L."/>
            <person name="Zaremba-Niedzwiedzka K."/>
            <person name="Martijn J."/>
            <person name="Lind A.E."/>
            <person name="van Eijk R."/>
            <person name="Schleper C."/>
            <person name="Guy L."/>
            <person name="Ettema T.J."/>
        </authorList>
    </citation>
    <scope>NUCLEOTIDE SEQUENCE</scope>
</reference>
<dbReference type="GO" id="GO:0046961">
    <property type="term" value="F:proton-transporting ATPase activity, rotational mechanism"/>
    <property type="evidence" value="ECO:0007669"/>
    <property type="project" value="InterPro"/>
</dbReference>
<proteinExistence type="inferred from homology"/>
<evidence type="ECO:0000256" key="2">
    <source>
        <dbReference type="ARBA" id="ARBA00009904"/>
    </source>
</evidence>
<name>A0A0F9VQ38_9ZZZZ</name>
<comment type="similarity">
    <text evidence="2">Belongs to the V-ATPase 116 kDa subunit family.</text>
</comment>
<feature type="non-terminal residue" evidence="9">
    <location>
        <position position="1"/>
    </location>
</feature>
<dbReference type="Pfam" id="PF01496">
    <property type="entry name" value="V_ATPase_I"/>
    <property type="match status" value="2"/>
</dbReference>
<dbReference type="InterPro" id="IPR002490">
    <property type="entry name" value="V-ATPase_116kDa_su"/>
</dbReference>
<keyword evidence="5 8" id="KW-1133">Transmembrane helix</keyword>
<accession>A0A0F9VQ38</accession>
<evidence type="ECO:0000313" key="9">
    <source>
        <dbReference type="EMBL" id="KKN67868.1"/>
    </source>
</evidence>
<sequence length="519" mass="58555">VSLLPGNTIKEILSNIEQKLTEIEDESNPIIDLLDLASTVVKKTGQQLQAWKVSHKKLNSNFKPPVRQHTTDELLFEAHHHLADINNQLEETGREVLEMQSYHYSEELSNREHPEIGIVQSQLLDLQGMTQKVDILLEAENNMAQCDTIVYFEAWVLKKQITKTIEGINEITNGRSVIVQEKPKSKDNVPNVIRPPPQLLEGFENLTFSVGYPRKGEINPTYLMALTFPFLFGIMFADVGQGLILFIGGILLFIIRSRVDISKRGEITQGLLHSSGIIMFCGISAMSFGYLFGEFFGPSGILHPVLLFQIGPFKFGGFDPMHEPLTLLRFTILIGVSFITLGLVLRVINHLKRREIGYILVAICWIWFLLGGFFMWVHWGGISQITVWFGEGLQMFLMLVITPLIIMLFVMTKIENFMEGIDFTIEVFIESLGHTLSFCRLAALFLTHTALNAMFLELGGVKNGIFPLGAIPLVVVGTILSLSIEGLLVMVHCLRLHWIEFLPKFYSAKGILFKPIKIK</sequence>
<dbReference type="PANTHER" id="PTHR11629">
    <property type="entry name" value="VACUOLAR PROTON ATPASES"/>
    <property type="match status" value="1"/>
</dbReference>
<keyword evidence="7 8" id="KW-0472">Membrane</keyword>
<dbReference type="PANTHER" id="PTHR11629:SF63">
    <property type="entry name" value="V-TYPE PROTON ATPASE SUBUNIT A"/>
    <property type="match status" value="1"/>
</dbReference>
<keyword evidence="4 8" id="KW-0812">Transmembrane</keyword>
<dbReference type="GO" id="GO:0016471">
    <property type="term" value="C:vacuolar proton-transporting V-type ATPase complex"/>
    <property type="evidence" value="ECO:0007669"/>
    <property type="project" value="TreeGrafter"/>
</dbReference>
<dbReference type="GO" id="GO:0033179">
    <property type="term" value="C:proton-transporting V-type ATPase, V0 domain"/>
    <property type="evidence" value="ECO:0007669"/>
    <property type="project" value="InterPro"/>
</dbReference>
<feature type="transmembrane region" description="Helical" evidence="8">
    <location>
        <begin position="385"/>
        <end position="411"/>
    </location>
</feature>
<dbReference type="GO" id="GO:0007035">
    <property type="term" value="P:vacuolar acidification"/>
    <property type="evidence" value="ECO:0007669"/>
    <property type="project" value="TreeGrafter"/>
</dbReference>
<evidence type="ECO:0000256" key="5">
    <source>
        <dbReference type="ARBA" id="ARBA00022989"/>
    </source>
</evidence>
<evidence type="ECO:0008006" key="10">
    <source>
        <dbReference type="Google" id="ProtNLM"/>
    </source>
</evidence>
<evidence type="ECO:0000256" key="6">
    <source>
        <dbReference type="ARBA" id="ARBA00023065"/>
    </source>
</evidence>
<protein>
    <recommendedName>
        <fullName evidence="10">V-type ATP synthase subunit I</fullName>
    </recommendedName>
</protein>
<comment type="caution">
    <text evidence="9">The sequence shown here is derived from an EMBL/GenBank/DDBJ whole genome shotgun (WGS) entry which is preliminary data.</text>
</comment>
<gene>
    <name evidence="9" type="ORF">LCGC14_0457480</name>
</gene>
<comment type="subcellular location">
    <subcellularLocation>
        <location evidence="1">Membrane</location>
        <topology evidence="1">Multi-pass membrane protein</topology>
    </subcellularLocation>
</comment>
<feature type="transmembrane region" description="Helical" evidence="8">
    <location>
        <begin position="327"/>
        <end position="345"/>
    </location>
</feature>
<evidence type="ECO:0000256" key="3">
    <source>
        <dbReference type="ARBA" id="ARBA00022448"/>
    </source>
</evidence>
<feature type="transmembrane region" description="Helical" evidence="8">
    <location>
        <begin position="276"/>
        <end position="293"/>
    </location>
</feature>
<feature type="transmembrane region" description="Helical" evidence="8">
    <location>
        <begin position="222"/>
        <end position="255"/>
    </location>
</feature>
<keyword evidence="3" id="KW-0813">Transport</keyword>
<dbReference type="EMBL" id="LAZR01000464">
    <property type="protein sequence ID" value="KKN67868.1"/>
    <property type="molecule type" value="Genomic_DNA"/>
</dbReference>
<feature type="transmembrane region" description="Helical" evidence="8">
    <location>
        <begin position="423"/>
        <end position="445"/>
    </location>
</feature>
<evidence type="ECO:0000256" key="4">
    <source>
        <dbReference type="ARBA" id="ARBA00022692"/>
    </source>
</evidence>
<dbReference type="AlphaFoldDB" id="A0A0F9VQ38"/>
<dbReference type="GO" id="GO:0051117">
    <property type="term" value="F:ATPase binding"/>
    <property type="evidence" value="ECO:0007669"/>
    <property type="project" value="TreeGrafter"/>
</dbReference>
<evidence type="ECO:0000256" key="8">
    <source>
        <dbReference type="SAM" id="Phobius"/>
    </source>
</evidence>
<feature type="transmembrane region" description="Helical" evidence="8">
    <location>
        <begin position="465"/>
        <end position="494"/>
    </location>
</feature>
<feature type="transmembrane region" description="Helical" evidence="8">
    <location>
        <begin position="357"/>
        <end position="379"/>
    </location>
</feature>
<evidence type="ECO:0000256" key="7">
    <source>
        <dbReference type="ARBA" id="ARBA00023136"/>
    </source>
</evidence>